<evidence type="ECO:0000313" key="1">
    <source>
        <dbReference type="EMBL" id="KAK1381425.1"/>
    </source>
</evidence>
<comment type="caution">
    <text evidence="1">The sequence shown here is derived from an EMBL/GenBank/DDBJ whole genome shotgun (WGS) entry which is preliminary data.</text>
</comment>
<dbReference type="Proteomes" id="UP001237642">
    <property type="component" value="Unassembled WGS sequence"/>
</dbReference>
<evidence type="ECO:0000313" key="2">
    <source>
        <dbReference type="Proteomes" id="UP001237642"/>
    </source>
</evidence>
<reference evidence="1" key="1">
    <citation type="submission" date="2023-02" db="EMBL/GenBank/DDBJ databases">
        <title>Genome of toxic invasive species Heracleum sosnowskyi carries increased number of genes despite the absence of recent whole-genome duplications.</title>
        <authorList>
            <person name="Schelkunov M."/>
            <person name="Shtratnikova V."/>
            <person name="Makarenko M."/>
            <person name="Klepikova A."/>
            <person name="Omelchenko D."/>
            <person name="Novikova G."/>
            <person name="Obukhova E."/>
            <person name="Bogdanov V."/>
            <person name="Penin A."/>
            <person name="Logacheva M."/>
        </authorList>
    </citation>
    <scope>NUCLEOTIDE SEQUENCE</scope>
    <source>
        <strain evidence="1">Hsosn_3</strain>
        <tissue evidence="1">Leaf</tissue>
    </source>
</reference>
<accession>A0AAD8I9T3</accession>
<dbReference type="EMBL" id="JAUIZM010000006">
    <property type="protein sequence ID" value="KAK1381425.1"/>
    <property type="molecule type" value="Genomic_DNA"/>
</dbReference>
<protein>
    <recommendedName>
        <fullName evidence="3">PDZ domain-containing protein</fullName>
    </recommendedName>
</protein>
<dbReference type="AlphaFoldDB" id="A0AAD8I9T3"/>
<sequence>MIGQVYEGSVASKHNIRSGASVATLNGTPIESAKQYSQLLSEAARAATACDCNSDHHLRAVINPFDCPADDITIEADYISVDDKKFSDCWPQVEVDEWRNQLSGLVLMQRS</sequence>
<keyword evidence="2" id="KW-1185">Reference proteome</keyword>
<gene>
    <name evidence="1" type="ORF">POM88_028169</name>
</gene>
<proteinExistence type="predicted"/>
<organism evidence="1 2">
    <name type="scientific">Heracleum sosnowskyi</name>
    <dbReference type="NCBI Taxonomy" id="360622"/>
    <lineage>
        <taxon>Eukaryota</taxon>
        <taxon>Viridiplantae</taxon>
        <taxon>Streptophyta</taxon>
        <taxon>Embryophyta</taxon>
        <taxon>Tracheophyta</taxon>
        <taxon>Spermatophyta</taxon>
        <taxon>Magnoliopsida</taxon>
        <taxon>eudicotyledons</taxon>
        <taxon>Gunneridae</taxon>
        <taxon>Pentapetalae</taxon>
        <taxon>asterids</taxon>
        <taxon>campanulids</taxon>
        <taxon>Apiales</taxon>
        <taxon>Apiaceae</taxon>
        <taxon>Apioideae</taxon>
        <taxon>apioid superclade</taxon>
        <taxon>Tordylieae</taxon>
        <taxon>Tordyliinae</taxon>
        <taxon>Heracleum</taxon>
    </lineage>
</organism>
<dbReference type="InterPro" id="IPR036034">
    <property type="entry name" value="PDZ_sf"/>
</dbReference>
<dbReference type="SUPFAM" id="SSF50156">
    <property type="entry name" value="PDZ domain-like"/>
    <property type="match status" value="1"/>
</dbReference>
<name>A0AAD8I9T3_9APIA</name>
<reference evidence="1" key="2">
    <citation type="submission" date="2023-05" db="EMBL/GenBank/DDBJ databases">
        <authorList>
            <person name="Schelkunov M.I."/>
        </authorList>
    </citation>
    <scope>NUCLEOTIDE SEQUENCE</scope>
    <source>
        <strain evidence="1">Hsosn_3</strain>
        <tissue evidence="1">Leaf</tissue>
    </source>
</reference>
<evidence type="ECO:0008006" key="3">
    <source>
        <dbReference type="Google" id="ProtNLM"/>
    </source>
</evidence>